<organism evidence="2 3">
    <name type="scientific">Nocardioides flavus</name>
    <name type="common">ex Wang et al. 2016</name>
    <dbReference type="NCBI Taxonomy" id="2058780"/>
    <lineage>
        <taxon>Bacteria</taxon>
        <taxon>Bacillati</taxon>
        <taxon>Actinomycetota</taxon>
        <taxon>Actinomycetes</taxon>
        <taxon>Propionibacteriales</taxon>
        <taxon>Nocardioidaceae</taxon>
        <taxon>Nocardioides</taxon>
    </lineage>
</organism>
<comment type="caution">
    <text evidence="2">The sequence shown here is derived from an EMBL/GenBank/DDBJ whole genome shotgun (WGS) entry which is preliminary data.</text>
</comment>
<dbReference type="RefSeq" id="WP_191279803.1">
    <property type="nucleotide sequence ID" value="NZ_BNAD01000006.1"/>
</dbReference>
<dbReference type="EMBL" id="BNAD01000006">
    <property type="protein sequence ID" value="GHE17877.1"/>
    <property type="molecule type" value="Genomic_DNA"/>
</dbReference>
<keyword evidence="1" id="KW-0812">Transmembrane</keyword>
<keyword evidence="1" id="KW-1133">Transmembrane helix</keyword>
<feature type="transmembrane region" description="Helical" evidence="1">
    <location>
        <begin position="62"/>
        <end position="85"/>
    </location>
</feature>
<sequence length="266" mass="27202">MTTTQSTAPDTTGADRTRQVVVTLAEVFCVFGTLVGVGVIGTRVEESSGGALAADATLLAPLGPAFSIWSVIYAGLAAYTVWQWLPSSTADLRARRTGWPAAASMVLNAAWLLVTQQGWLWASVVVIVALVVVLGVLVQRLTDLGPAPSLVQRVVVDGTFGLYLGWVAVATCANVTATLVEEGVETSTLVGELVAAAVIAVVVAVAALVVARTGPRWTFAAAAAWGLAWIAVGRLTDEPASTLVGAVAAVAAAAVLGITARAAVRR</sequence>
<dbReference type="InterPro" id="IPR038330">
    <property type="entry name" value="TspO/MBR-related_sf"/>
</dbReference>
<dbReference type="PANTHER" id="PTHR33802:SF1">
    <property type="entry name" value="XK-RELATED PROTEIN"/>
    <property type="match status" value="1"/>
</dbReference>
<feature type="transmembrane region" description="Helical" evidence="1">
    <location>
        <begin position="20"/>
        <end position="42"/>
    </location>
</feature>
<feature type="transmembrane region" description="Helical" evidence="1">
    <location>
        <begin position="217"/>
        <end position="236"/>
    </location>
</feature>
<dbReference type="Proteomes" id="UP000597341">
    <property type="component" value="Unassembled WGS sequence"/>
</dbReference>
<keyword evidence="3" id="KW-1185">Reference proteome</keyword>
<keyword evidence="1" id="KW-0472">Membrane</keyword>
<protein>
    <submittedName>
        <fullName evidence="2">Tryptophan-rich sensory protein</fullName>
    </submittedName>
</protein>
<dbReference type="PANTHER" id="PTHR33802">
    <property type="entry name" value="SI:CH211-161H7.5-RELATED"/>
    <property type="match status" value="1"/>
</dbReference>
<evidence type="ECO:0000313" key="3">
    <source>
        <dbReference type="Proteomes" id="UP000597341"/>
    </source>
</evidence>
<reference evidence="3" key="1">
    <citation type="journal article" date="2019" name="Int. J. Syst. Evol. Microbiol.">
        <title>The Global Catalogue of Microorganisms (GCM) 10K type strain sequencing project: providing services to taxonomists for standard genome sequencing and annotation.</title>
        <authorList>
            <consortium name="The Broad Institute Genomics Platform"/>
            <consortium name="The Broad Institute Genome Sequencing Center for Infectious Disease"/>
            <person name="Wu L."/>
            <person name="Ma J."/>
        </authorList>
    </citation>
    <scope>NUCLEOTIDE SEQUENCE [LARGE SCALE GENOMIC DNA]</scope>
    <source>
        <strain evidence="3">CGMCC 1.12791</strain>
    </source>
</reference>
<evidence type="ECO:0000313" key="2">
    <source>
        <dbReference type="EMBL" id="GHE17877.1"/>
    </source>
</evidence>
<accession>A0ABQ3HJM1</accession>
<feature type="transmembrane region" description="Helical" evidence="1">
    <location>
        <begin position="97"/>
        <end position="114"/>
    </location>
</feature>
<feature type="transmembrane region" description="Helical" evidence="1">
    <location>
        <begin position="242"/>
        <end position="264"/>
    </location>
</feature>
<gene>
    <name evidence="2" type="ORF">GCM10011376_24870</name>
</gene>
<proteinExistence type="predicted"/>
<evidence type="ECO:0000256" key="1">
    <source>
        <dbReference type="SAM" id="Phobius"/>
    </source>
</evidence>
<feature type="transmembrane region" description="Helical" evidence="1">
    <location>
        <begin position="120"/>
        <end position="138"/>
    </location>
</feature>
<dbReference type="Gene3D" id="1.20.1260.100">
    <property type="entry name" value="TspO/MBR protein"/>
    <property type="match status" value="1"/>
</dbReference>
<feature type="transmembrane region" description="Helical" evidence="1">
    <location>
        <begin position="189"/>
        <end position="210"/>
    </location>
</feature>
<name>A0ABQ3HJM1_9ACTN</name>